<accession>A0A2V3PL56</accession>
<reference evidence="1 2" key="1">
    <citation type="submission" date="2018-03" db="EMBL/GenBank/DDBJ databases">
        <title>Genomic Encyclopedia of Archaeal and Bacterial Type Strains, Phase II (KMG-II): from individual species to whole genera.</title>
        <authorList>
            <person name="Goeker M."/>
        </authorList>
    </citation>
    <scope>NUCLEOTIDE SEQUENCE [LARGE SCALE GENOMIC DNA]</scope>
    <source>
        <strain evidence="1 2">DSM 100214</strain>
    </source>
</reference>
<protein>
    <submittedName>
        <fullName evidence="1">Uncharacterized protein</fullName>
    </submittedName>
</protein>
<evidence type="ECO:0000313" key="2">
    <source>
        <dbReference type="Proteomes" id="UP000247973"/>
    </source>
</evidence>
<dbReference type="Proteomes" id="UP000247973">
    <property type="component" value="Unassembled WGS sequence"/>
</dbReference>
<dbReference type="AlphaFoldDB" id="A0A2V3PL56"/>
<evidence type="ECO:0000313" key="1">
    <source>
        <dbReference type="EMBL" id="PXV59353.1"/>
    </source>
</evidence>
<gene>
    <name evidence="1" type="ORF">CLV62_13719</name>
</gene>
<keyword evidence="2" id="KW-1185">Reference proteome</keyword>
<sequence length="36" mass="4048">MEKINTAILYGGKKASEKQDFLDGFLTVQDGRDKVM</sequence>
<name>A0A2V3PL56_9BACT</name>
<comment type="caution">
    <text evidence="1">The sequence shown here is derived from an EMBL/GenBank/DDBJ whole genome shotgun (WGS) entry which is preliminary data.</text>
</comment>
<dbReference type="EMBL" id="QICL01000037">
    <property type="protein sequence ID" value="PXV59353.1"/>
    <property type="molecule type" value="Genomic_DNA"/>
</dbReference>
<organism evidence="1 2">
    <name type="scientific">Dysgonomonas alginatilytica</name>
    <dbReference type="NCBI Taxonomy" id="1605892"/>
    <lineage>
        <taxon>Bacteria</taxon>
        <taxon>Pseudomonadati</taxon>
        <taxon>Bacteroidota</taxon>
        <taxon>Bacteroidia</taxon>
        <taxon>Bacteroidales</taxon>
        <taxon>Dysgonomonadaceae</taxon>
        <taxon>Dysgonomonas</taxon>
    </lineage>
</organism>
<proteinExistence type="predicted"/>